<accession>A0A8S0V2Q1</accession>
<reference evidence="2 3" key="1">
    <citation type="submission" date="2019-12" db="EMBL/GenBank/DDBJ databases">
        <authorList>
            <person name="Alioto T."/>
            <person name="Alioto T."/>
            <person name="Gomez Garrido J."/>
        </authorList>
    </citation>
    <scope>NUCLEOTIDE SEQUENCE [LARGE SCALE GENOMIC DNA]</scope>
</reference>
<evidence type="ECO:0000313" key="2">
    <source>
        <dbReference type="EMBL" id="CAA3025833.1"/>
    </source>
</evidence>
<gene>
    <name evidence="2" type="ORF">OLEA9_A090749</name>
</gene>
<feature type="region of interest" description="Disordered" evidence="1">
    <location>
        <begin position="37"/>
        <end position="109"/>
    </location>
</feature>
<feature type="compositionally biased region" description="Basic and acidic residues" evidence="1">
    <location>
        <begin position="87"/>
        <end position="100"/>
    </location>
</feature>
<feature type="compositionally biased region" description="Polar residues" evidence="1">
    <location>
        <begin position="37"/>
        <end position="49"/>
    </location>
</feature>
<comment type="caution">
    <text evidence="2">The sequence shown here is derived from an EMBL/GenBank/DDBJ whole genome shotgun (WGS) entry which is preliminary data.</text>
</comment>
<evidence type="ECO:0000313" key="3">
    <source>
        <dbReference type="Proteomes" id="UP000594638"/>
    </source>
</evidence>
<dbReference type="Gene3D" id="6.10.250.3260">
    <property type="match status" value="1"/>
</dbReference>
<organism evidence="2 3">
    <name type="scientific">Olea europaea subsp. europaea</name>
    <dbReference type="NCBI Taxonomy" id="158383"/>
    <lineage>
        <taxon>Eukaryota</taxon>
        <taxon>Viridiplantae</taxon>
        <taxon>Streptophyta</taxon>
        <taxon>Embryophyta</taxon>
        <taxon>Tracheophyta</taxon>
        <taxon>Spermatophyta</taxon>
        <taxon>Magnoliopsida</taxon>
        <taxon>eudicotyledons</taxon>
        <taxon>Gunneridae</taxon>
        <taxon>Pentapetalae</taxon>
        <taxon>asterids</taxon>
        <taxon>lamiids</taxon>
        <taxon>Lamiales</taxon>
        <taxon>Oleaceae</taxon>
        <taxon>Oleeae</taxon>
        <taxon>Olea</taxon>
    </lineage>
</organism>
<dbReference type="Proteomes" id="UP000594638">
    <property type="component" value="Unassembled WGS sequence"/>
</dbReference>
<dbReference type="GO" id="GO:0006412">
    <property type="term" value="P:translation"/>
    <property type="evidence" value="ECO:0007669"/>
    <property type="project" value="InterPro"/>
</dbReference>
<keyword evidence="3" id="KW-1185">Reference proteome</keyword>
<dbReference type="FunFam" id="6.10.250.3260:FF:000002">
    <property type="entry name" value="60S ribosomal protein L21"/>
    <property type="match status" value="1"/>
</dbReference>
<name>A0A8S0V2Q1_OLEEU</name>
<sequence>MLLDQSILIEMRLRTMKLEIIQHVTEEFARLKDSISSLVSPSNGTSTSAAVPVVNEPNIWDDPHEDEKGSDERSSQDDDHADEGEANDGKGEDERSPQDDDHGEEGDMQEAAHSFGGLIFELIVYVHRGVMMNFCRLVKTIDKMKAEAKRKGVVISTKKQPKGPKLGFMPKDATVETITPIPYDVVNDLKGGY</sequence>
<dbReference type="PANTHER" id="PTHR20981">
    <property type="entry name" value="60S RIBOSOMAL PROTEIN L21"/>
    <property type="match status" value="1"/>
</dbReference>
<dbReference type="Gramene" id="OE9A090749T1">
    <property type="protein sequence ID" value="OE9A090749C1"/>
    <property type="gene ID" value="OE9A090749"/>
</dbReference>
<dbReference type="InterPro" id="IPR001147">
    <property type="entry name" value="Ribosomal_eL21"/>
</dbReference>
<dbReference type="OrthoDB" id="1539250at2759"/>
<evidence type="ECO:0000256" key="1">
    <source>
        <dbReference type="SAM" id="MobiDB-lite"/>
    </source>
</evidence>
<dbReference type="GO" id="GO:0005840">
    <property type="term" value="C:ribosome"/>
    <property type="evidence" value="ECO:0007669"/>
    <property type="project" value="InterPro"/>
</dbReference>
<protein>
    <submittedName>
        <fullName evidence="2">60S ribosomal L21-2-like</fullName>
    </submittedName>
</protein>
<feature type="compositionally biased region" description="Basic and acidic residues" evidence="1">
    <location>
        <begin position="61"/>
        <end position="78"/>
    </location>
</feature>
<proteinExistence type="predicted"/>
<dbReference type="AlphaFoldDB" id="A0A8S0V2Q1"/>
<dbReference type="GO" id="GO:0003735">
    <property type="term" value="F:structural constituent of ribosome"/>
    <property type="evidence" value="ECO:0007669"/>
    <property type="project" value="InterPro"/>
</dbReference>
<dbReference type="EMBL" id="CACTIH010009144">
    <property type="protein sequence ID" value="CAA3025833.1"/>
    <property type="molecule type" value="Genomic_DNA"/>
</dbReference>